<organism evidence="2 3">
    <name type="scientific">Linum tenue</name>
    <dbReference type="NCBI Taxonomy" id="586396"/>
    <lineage>
        <taxon>Eukaryota</taxon>
        <taxon>Viridiplantae</taxon>
        <taxon>Streptophyta</taxon>
        <taxon>Embryophyta</taxon>
        <taxon>Tracheophyta</taxon>
        <taxon>Spermatophyta</taxon>
        <taxon>Magnoliopsida</taxon>
        <taxon>eudicotyledons</taxon>
        <taxon>Gunneridae</taxon>
        <taxon>Pentapetalae</taxon>
        <taxon>rosids</taxon>
        <taxon>fabids</taxon>
        <taxon>Malpighiales</taxon>
        <taxon>Linaceae</taxon>
        <taxon>Linum</taxon>
    </lineage>
</organism>
<evidence type="ECO:0000313" key="3">
    <source>
        <dbReference type="Proteomes" id="UP001154282"/>
    </source>
</evidence>
<dbReference type="InterPro" id="IPR036812">
    <property type="entry name" value="NAD(P)_OxRdtase_dom_sf"/>
</dbReference>
<gene>
    <name evidence="2" type="ORF">LITE_LOCUS19777</name>
</gene>
<proteinExistence type="predicted"/>
<dbReference type="Proteomes" id="UP001154282">
    <property type="component" value="Unassembled WGS sequence"/>
</dbReference>
<protein>
    <recommendedName>
        <fullName evidence="1">NADP-dependent oxidoreductase domain-containing protein</fullName>
    </recommendedName>
</protein>
<dbReference type="EMBL" id="CAMGYJ010000005">
    <property type="protein sequence ID" value="CAI0424060.1"/>
    <property type="molecule type" value="Genomic_DNA"/>
</dbReference>
<dbReference type="InterPro" id="IPR023210">
    <property type="entry name" value="NADP_OxRdtase_dom"/>
</dbReference>
<keyword evidence="3" id="KW-1185">Reference proteome</keyword>
<evidence type="ECO:0000259" key="1">
    <source>
        <dbReference type="Pfam" id="PF00248"/>
    </source>
</evidence>
<dbReference type="PANTHER" id="PTHR11732">
    <property type="entry name" value="ALDO/KETO REDUCTASE"/>
    <property type="match status" value="1"/>
</dbReference>
<comment type="caution">
    <text evidence="2">The sequence shown here is derived from an EMBL/GenBank/DDBJ whole genome shotgun (WGS) entry which is preliminary data.</text>
</comment>
<accession>A0AAV0KQM6</accession>
<dbReference type="InterPro" id="IPR020471">
    <property type="entry name" value="AKR"/>
</dbReference>
<dbReference type="Gene3D" id="3.20.20.100">
    <property type="entry name" value="NADP-dependent oxidoreductase domain"/>
    <property type="match status" value="1"/>
</dbReference>
<name>A0AAV0KQM6_9ROSI</name>
<feature type="domain" description="NADP-dependent oxidoreductase" evidence="1">
    <location>
        <begin position="9"/>
        <end position="176"/>
    </location>
</feature>
<evidence type="ECO:0000313" key="2">
    <source>
        <dbReference type="EMBL" id="CAI0424060.1"/>
    </source>
</evidence>
<dbReference type="AlphaFoldDB" id="A0AAV0KQM6"/>
<dbReference type="GO" id="GO:0016491">
    <property type="term" value="F:oxidoreductase activity"/>
    <property type="evidence" value="ECO:0007669"/>
    <property type="project" value="InterPro"/>
</dbReference>
<dbReference type="PRINTS" id="PR00069">
    <property type="entry name" value="ALDKETRDTASE"/>
</dbReference>
<reference evidence="2" key="1">
    <citation type="submission" date="2022-08" db="EMBL/GenBank/DDBJ databases">
        <authorList>
            <person name="Gutierrez-Valencia J."/>
        </authorList>
    </citation>
    <scope>NUCLEOTIDE SEQUENCE</scope>
</reference>
<dbReference type="SUPFAM" id="SSF51430">
    <property type="entry name" value="NAD(P)-linked oxidoreductase"/>
    <property type="match status" value="1"/>
</dbReference>
<sequence>MIYIFCWFLQIHWPFRLKEGASRPPNRGDVLEFDMEGVWREMESLVKENLVRDTGVSNYTVKKLNKLIGFAQIMHSVCQVEMHPGWQNDKLLQACQQNDIHVTAYSPLGSSEGGRGLIHDQTVERVADKLNKSPATVLVKWALQRGTSVIPKSTHQNQIKQNIQVFDWEIPQADFQKRVLDGEELFVNKTEGPFRIMADLWDHDD</sequence>
<dbReference type="Pfam" id="PF00248">
    <property type="entry name" value="Aldo_ket_red"/>
    <property type="match status" value="1"/>
</dbReference>